<dbReference type="PANTHER" id="PTHR13242:SF0">
    <property type="entry name" value="EUKARYOTIC TRANSLATION INITIATION FACTOR 3 SUBUNIT L"/>
    <property type="match status" value="1"/>
</dbReference>
<dbReference type="HAMAP" id="MF_03011">
    <property type="entry name" value="eIF3l"/>
    <property type="match status" value="1"/>
</dbReference>
<evidence type="ECO:0000256" key="3">
    <source>
        <dbReference type="ARBA" id="ARBA00022917"/>
    </source>
</evidence>
<keyword evidence="1 7" id="KW-0963">Cytoplasm</keyword>
<comment type="caution">
    <text evidence="10">The sequence shown here is derived from an EMBL/GenBank/DDBJ whole genome shotgun (WGS) entry which is preliminary data.</text>
</comment>
<dbReference type="InterPro" id="IPR007219">
    <property type="entry name" value="XnlR_reg_dom"/>
</dbReference>
<keyword evidence="11" id="KW-1185">Reference proteome</keyword>
<name>A0A2G7FTU3_9EURO</name>
<feature type="domain" description="PCI" evidence="9">
    <location>
        <begin position="872"/>
        <end position="1067"/>
    </location>
</feature>
<evidence type="ECO:0000256" key="7">
    <source>
        <dbReference type="HAMAP-Rule" id="MF_03011"/>
    </source>
</evidence>
<protein>
    <recommendedName>
        <fullName evidence="7">Eukaryotic translation initiation factor 3 subunit L</fullName>
        <shortName evidence="7">eIF3l</shortName>
    </recommendedName>
</protein>
<feature type="transmembrane region" description="Helical" evidence="8">
    <location>
        <begin position="809"/>
        <end position="832"/>
    </location>
</feature>
<feature type="transmembrane region" description="Helical" evidence="8">
    <location>
        <begin position="844"/>
        <end position="867"/>
    </location>
</feature>
<dbReference type="STRING" id="656916.A0A2G7FTU3"/>
<dbReference type="Proteomes" id="UP000231358">
    <property type="component" value="Unassembled WGS sequence"/>
</dbReference>
<dbReference type="PROSITE" id="PS50250">
    <property type="entry name" value="PCI"/>
    <property type="match status" value="1"/>
</dbReference>
<evidence type="ECO:0000313" key="10">
    <source>
        <dbReference type="EMBL" id="PIG84048.1"/>
    </source>
</evidence>
<dbReference type="Pfam" id="PF10255">
    <property type="entry name" value="Paf67"/>
    <property type="match status" value="1"/>
</dbReference>
<comment type="function">
    <text evidence="7">Component of the eukaryotic translation initiation factor 3 (eIF-3) complex, which is involved in protein synthesis of a specialized repertoire of mRNAs and, together with other initiation factors, stimulates binding of mRNA and methionyl-tRNAi to the 40S ribosome. The eIF-3 complex specifically targets and initiates translation of a subset of mRNAs involved in cell proliferation.</text>
</comment>
<dbReference type="InterPro" id="IPR000717">
    <property type="entry name" value="PCI_dom"/>
</dbReference>
<dbReference type="InterPro" id="IPR019382">
    <property type="entry name" value="eIF3l"/>
</dbReference>
<dbReference type="GO" id="GO:0033290">
    <property type="term" value="C:eukaryotic 48S preinitiation complex"/>
    <property type="evidence" value="ECO:0007669"/>
    <property type="project" value="UniProtKB-UniRule"/>
</dbReference>
<evidence type="ECO:0000256" key="4">
    <source>
        <dbReference type="ARBA" id="ARBA00023015"/>
    </source>
</evidence>
<comment type="subunit">
    <text evidence="7">Component of the eukaryotic translation initiation factor 3 (eIF-3) complex.</text>
</comment>
<dbReference type="GO" id="GO:0001732">
    <property type="term" value="P:formation of cytoplasmic translation initiation complex"/>
    <property type="evidence" value="ECO:0007669"/>
    <property type="project" value="UniProtKB-UniRule"/>
</dbReference>
<evidence type="ECO:0000259" key="9">
    <source>
        <dbReference type="PROSITE" id="PS50250"/>
    </source>
</evidence>
<proteinExistence type="inferred from homology"/>
<gene>
    <name evidence="10" type="ORF">AARAC_004430</name>
</gene>
<dbReference type="PANTHER" id="PTHR13242">
    <property type="entry name" value="EUKARYOTIC TRANSLATION INITIATION FACTOR 3"/>
    <property type="match status" value="1"/>
</dbReference>
<evidence type="ECO:0000256" key="1">
    <source>
        <dbReference type="ARBA" id="ARBA00022490"/>
    </source>
</evidence>
<dbReference type="AlphaFoldDB" id="A0A2G7FTU3"/>
<dbReference type="GO" id="GO:0016282">
    <property type="term" value="C:eukaryotic 43S preinitiation complex"/>
    <property type="evidence" value="ECO:0007669"/>
    <property type="project" value="UniProtKB-UniRule"/>
</dbReference>
<evidence type="ECO:0000256" key="5">
    <source>
        <dbReference type="ARBA" id="ARBA00023163"/>
    </source>
</evidence>
<keyword evidence="8" id="KW-0812">Transmembrane</keyword>
<dbReference type="GO" id="GO:0003743">
    <property type="term" value="F:translation initiation factor activity"/>
    <property type="evidence" value="ECO:0007669"/>
    <property type="project" value="UniProtKB-UniRule"/>
</dbReference>
<accession>A0A2G7FTU3</accession>
<keyword evidence="5" id="KW-0804">Transcription</keyword>
<evidence type="ECO:0000256" key="6">
    <source>
        <dbReference type="ARBA" id="ARBA00023242"/>
    </source>
</evidence>
<evidence type="ECO:0000313" key="11">
    <source>
        <dbReference type="Proteomes" id="UP000231358"/>
    </source>
</evidence>
<evidence type="ECO:0000256" key="2">
    <source>
        <dbReference type="ARBA" id="ARBA00022540"/>
    </source>
</evidence>
<dbReference type="GO" id="GO:0005852">
    <property type="term" value="C:eukaryotic translation initiation factor 3 complex"/>
    <property type="evidence" value="ECO:0007669"/>
    <property type="project" value="UniProtKB-UniRule"/>
</dbReference>
<keyword evidence="2 7" id="KW-0396">Initiation factor</keyword>
<keyword evidence="4" id="KW-0805">Transcription regulation</keyword>
<dbReference type="Pfam" id="PF04082">
    <property type="entry name" value="Fungal_trans"/>
    <property type="match status" value="1"/>
</dbReference>
<organism evidence="10 11">
    <name type="scientific">Aspergillus arachidicola</name>
    <dbReference type="NCBI Taxonomy" id="656916"/>
    <lineage>
        <taxon>Eukaryota</taxon>
        <taxon>Fungi</taxon>
        <taxon>Dikarya</taxon>
        <taxon>Ascomycota</taxon>
        <taxon>Pezizomycotina</taxon>
        <taxon>Eurotiomycetes</taxon>
        <taxon>Eurotiomycetidae</taxon>
        <taxon>Eurotiales</taxon>
        <taxon>Aspergillaceae</taxon>
        <taxon>Aspergillus</taxon>
        <taxon>Aspergillus subgen. Circumdati</taxon>
    </lineage>
</organism>
<comment type="similarity">
    <text evidence="7">Belongs to the eIF-3 subunit L family.</text>
</comment>
<dbReference type="EMBL" id="NEXV01000412">
    <property type="protein sequence ID" value="PIG84048.1"/>
    <property type="molecule type" value="Genomic_DNA"/>
</dbReference>
<dbReference type="CDD" id="cd12148">
    <property type="entry name" value="fungal_TF_MHR"/>
    <property type="match status" value="1"/>
</dbReference>
<dbReference type="GO" id="GO:0008270">
    <property type="term" value="F:zinc ion binding"/>
    <property type="evidence" value="ECO:0007669"/>
    <property type="project" value="InterPro"/>
</dbReference>
<comment type="subcellular location">
    <subcellularLocation>
        <location evidence="7">Cytoplasm</location>
    </subcellularLocation>
</comment>
<reference evidence="10 11" key="1">
    <citation type="submission" date="2017-05" db="EMBL/GenBank/DDBJ databases">
        <title>Genome sequence for an aflatoxigenic pathogen of Argentinian peanut, Aspergillus arachidicola.</title>
        <authorList>
            <person name="Moore G."/>
            <person name="Beltz S.B."/>
            <person name="Mack B.M."/>
        </authorList>
    </citation>
    <scope>NUCLEOTIDE SEQUENCE [LARGE SCALE GENOMIC DNA]</scope>
    <source>
        <strain evidence="10 11">CBS 117610</strain>
    </source>
</reference>
<keyword evidence="8" id="KW-0472">Membrane</keyword>
<sequence>MIFCFSRCTGRPAPCKACQNTDAECVFDETLDLRRKVAARRTLGELEYYRGLLYSLLESLRSSDEDKVNHILETIRGSALLPNVANVVDAPADLSDASSDNSKPLGNTDDAIAQQERLAADAHSRITLEKLCDIPVFQVPAKPWTAVTDDDHLVSHLISLYFTWDHPLSQIVDQGVFLRHMREGNKNTEFCTPLLVNSILAIASTYSDFPEVFAIPGDVASKGAHFFKEAELLWKAEEGRPSLANIQALALMSHVLKLKGKPDVGWLLLRQAVQLGQDFGLFQAPRTGHRKWRDTSVDMQSAGATAAWGLFILNSYSHYATRAYPLGWLTILFRQISMECRKTANLKPPIFEPPGRDKLSDDIVWIPYPRSNHIEYEKKPALLREIMIQTVGFTELVVNMQDLLFDRAFDMNISDLCRAVSAVYTRLETWLDDLPRPLKIDKEAVQVPQVLSLHIRYHHAIIQIFDFLMNHEDFAALSHPSDVNQARLIRLQSAKQIADYLLLYHETYGLRHVPSQMLEPANASTLILLTVLDDCDDDLKEEFVELCRFLVAFSKRFSLARDMLANIESTAESKGIKLPHEAVTARRRALSLSPYPQSTVCWIIPVPSADFLPVNMSYEERANAHPNLGDESDVEEEALVNDYREQVNFDDGMSELDRTTSLGAGSQTQDLQAQLAAAATPLEYQATLETKFASYDNYCSLFHYILNSDGPVELEVPSYYWAWDVIDEFIYQFESFCRYRNRVARSGSNEEEAQLLRENPNTWGCYSVLNVLYSLIQRSQINEQLAAIKRGEDPLAFAGEYGSRPLYKMLGYFSIIGLLRVHCLLGDFSLALKTLDDIEMNKKAMFARVMAAHFTTYYYVGFSYMMMRRYGDAIRMFSHILVYVSRTKNFQKGGNSYDAIAKKNDQMYALIAICVALHPTRLDDTIHSALREKYGEQLHRLQHGGPEALPLFEELFRSACPKFISPTPPDFDNPSVNVDPVDHHTAIFMDEVKNTLYNPTIRSYLKLYTTMDLQKLAGFLEVEPEKLRSWLLVNKQRSRQVRWVEGGLLEGEPVAANDLDYALENDLIHVSETKAGRRLVDWYLRNLARVY</sequence>
<dbReference type="GO" id="GO:0006351">
    <property type="term" value="P:DNA-templated transcription"/>
    <property type="evidence" value="ECO:0007669"/>
    <property type="project" value="InterPro"/>
</dbReference>
<keyword evidence="8" id="KW-1133">Transmembrane helix</keyword>
<evidence type="ECO:0000256" key="8">
    <source>
        <dbReference type="SAM" id="Phobius"/>
    </source>
</evidence>
<dbReference type="GO" id="GO:0003677">
    <property type="term" value="F:DNA binding"/>
    <property type="evidence" value="ECO:0007669"/>
    <property type="project" value="InterPro"/>
</dbReference>
<keyword evidence="3 7" id="KW-0648">Protein biosynthesis</keyword>
<keyword evidence="6" id="KW-0539">Nucleus</keyword>